<dbReference type="AlphaFoldDB" id="A0A1T5MRC0"/>
<reference evidence="1 2" key="1">
    <citation type="submission" date="2017-02" db="EMBL/GenBank/DDBJ databases">
        <authorList>
            <person name="Peterson S.W."/>
        </authorList>
    </citation>
    <scope>NUCLEOTIDE SEQUENCE [LARGE SCALE GENOMIC DNA]</scope>
    <source>
        <strain evidence="1 2">M1</strain>
    </source>
</reference>
<evidence type="ECO:0000313" key="2">
    <source>
        <dbReference type="Proteomes" id="UP000190285"/>
    </source>
</evidence>
<evidence type="ECO:0000313" key="1">
    <source>
        <dbReference type="EMBL" id="SKC90458.1"/>
    </source>
</evidence>
<dbReference type="Proteomes" id="UP000190285">
    <property type="component" value="Unassembled WGS sequence"/>
</dbReference>
<accession>A0A1T5MRC0</accession>
<proteinExistence type="predicted"/>
<dbReference type="EMBL" id="FUZT01000022">
    <property type="protein sequence ID" value="SKC90458.1"/>
    <property type="molecule type" value="Genomic_DNA"/>
</dbReference>
<organism evidence="1 2">
    <name type="scientific">Maledivibacter halophilus</name>
    <dbReference type="NCBI Taxonomy" id="36842"/>
    <lineage>
        <taxon>Bacteria</taxon>
        <taxon>Bacillati</taxon>
        <taxon>Bacillota</taxon>
        <taxon>Clostridia</taxon>
        <taxon>Peptostreptococcales</taxon>
        <taxon>Caminicellaceae</taxon>
        <taxon>Maledivibacter</taxon>
    </lineage>
</organism>
<evidence type="ECO:0008006" key="3">
    <source>
        <dbReference type="Google" id="ProtNLM"/>
    </source>
</evidence>
<name>A0A1T5MRC0_9FIRM</name>
<protein>
    <recommendedName>
        <fullName evidence="3">Methyltransferase domain-containing protein</fullName>
    </recommendedName>
</protein>
<keyword evidence="2" id="KW-1185">Reference proteome</keyword>
<sequence>MKPLKKFTQYYTDDKNKWEYWEAHRKCILSIIKDRIIDVQGNCDNVAIFGAGHCNDLDLFELSKLYNEILLLDKNTQHMEDGIKSQNLNKNSNSKISIIGGIDFCGITPTFYDDLERLLKDGVKYKNIQKFIRKEANNLSKPSLPLNHRNNFSTVISTAVHSQICIKAVALLGEYIDNYSRKEVLKLNDEIGYLYSKAVKIYNDLIISLANDSGSILFILDHSEISDISKNLKLLPILEQNLNEGKLTDNLVITQNCRVRGSIDCTKDIEKRKKNKAFVEDEEFIHQWLWRFENKKYYLVYAYTIKKGRLIS</sequence>
<gene>
    <name evidence="1" type="ORF">SAMN02194393_05167</name>
</gene>